<dbReference type="EMBL" id="JAALLT010000001">
    <property type="protein sequence ID" value="NGP75615.1"/>
    <property type="molecule type" value="Genomic_DNA"/>
</dbReference>
<accession>A0A6M1T0J6</accession>
<sequence>MVVIGILIALQVNNLNEERKREIKRQELINSLIIDFETSLTKSQESLKETDKLIKNMDLFSDLLQSKNQVSVDSLKSLATAFFRMISFEPSLTFYSQAKNNGDLELLESKDFFVKVNQFEDRNTMQKKLMDNFLQGYSTGYIWELRKSVGSINNLKKDSSSSFFWVQSNTETHQEYYDLMTSPLAIAAMQTHKVLNESLRFDLILLERLSNEILSILKEEKEVVK</sequence>
<evidence type="ECO:0000313" key="2">
    <source>
        <dbReference type="Proteomes" id="UP000473278"/>
    </source>
</evidence>
<dbReference type="Proteomes" id="UP000473278">
    <property type="component" value="Unassembled WGS sequence"/>
</dbReference>
<protein>
    <submittedName>
        <fullName evidence="1">Uncharacterized protein</fullName>
    </submittedName>
</protein>
<comment type="caution">
    <text evidence="1">The sequence shown here is derived from an EMBL/GenBank/DDBJ whole genome shotgun (WGS) entry which is preliminary data.</text>
</comment>
<evidence type="ECO:0000313" key="1">
    <source>
        <dbReference type="EMBL" id="NGP75615.1"/>
    </source>
</evidence>
<proteinExistence type="predicted"/>
<gene>
    <name evidence="1" type="ORF">G3570_03155</name>
</gene>
<organism evidence="1 2">
    <name type="scientific">Halalkalibaculum roseum</name>
    <dbReference type="NCBI Taxonomy" id="2709311"/>
    <lineage>
        <taxon>Bacteria</taxon>
        <taxon>Pseudomonadati</taxon>
        <taxon>Balneolota</taxon>
        <taxon>Balneolia</taxon>
        <taxon>Balneolales</taxon>
        <taxon>Balneolaceae</taxon>
        <taxon>Halalkalibaculum</taxon>
    </lineage>
</organism>
<dbReference type="AlphaFoldDB" id="A0A6M1T0J6"/>
<reference evidence="1 2" key="1">
    <citation type="submission" date="2020-02" db="EMBL/GenBank/DDBJ databases">
        <title>Balneolaceae bacterium YR4-1, complete genome.</title>
        <authorList>
            <person name="Li Y."/>
            <person name="Wu S."/>
        </authorList>
    </citation>
    <scope>NUCLEOTIDE SEQUENCE [LARGE SCALE GENOMIC DNA]</scope>
    <source>
        <strain evidence="1 2">YR4-1</strain>
    </source>
</reference>
<dbReference type="RefSeq" id="WP_249066617.1">
    <property type="nucleotide sequence ID" value="NZ_JAALLT010000001.1"/>
</dbReference>
<keyword evidence="2" id="KW-1185">Reference proteome</keyword>
<name>A0A6M1T0J6_9BACT</name>